<dbReference type="PANTHER" id="PTHR30270">
    <property type="entry name" value="THIAMINE-MONOPHOSPHATE KINASE"/>
    <property type="match status" value="1"/>
</dbReference>
<dbReference type="NCBIfam" id="TIGR03267">
    <property type="entry name" value="methan_mark_2"/>
    <property type="match status" value="1"/>
</dbReference>
<reference evidence="3 4" key="1">
    <citation type="submission" date="2016-10" db="EMBL/GenBank/DDBJ databases">
        <authorList>
            <person name="Varghese N."/>
            <person name="Submissions S."/>
        </authorList>
    </citation>
    <scope>NUCLEOTIDE SEQUENCE [LARGE SCALE GENOMIC DNA]</scope>
    <source>
        <strain evidence="3 4">DSM 16643</strain>
    </source>
</reference>
<protein>
    <recommendedName>
        <fullName evidence="5">Methanogenesis marker protein 2</fullName>
    </recommendedName>
</protein>
<dbReference type="EMBL" id="FMXB01000001">
    <property type="protein sequence ID" value="SDA37612.1"/>
    <property type="molecule type" value="Genomic_DNA"/>
</dbReference>
<dbReference type="SUPFAM" id="SSF55326">
    <property type="entry name" value="PurM N-terminal domain-like"/>
    <property type="match status" value="1"/>
</dbReference>
<proteinExistence type="predicted"/>
<organism evidence="3 4">
    <name type="scientific">Methanobrevibacter millerae</name>
    <dbReference type="NCBI Taxonomy" id="230361"/>
    <lineage>
        <taxon>Archaea</taxon>
        <taxon>Methanobacteriati</taxon>
        <taxon>Methanobacteriota</taxon>
        <taxon>Methanomada group</taxon>
        <taxon>Methanobacteria</taxon>
        <taxon>Methanobacteriales</taxon>
        <taxon>Methanobacteriaceae</taxon>
        <taxon>Methanobrevibacter</taxon>
    </lineage>
</organism>
<evidence type="ECO:0000259" key="1">
    <source>
        <dbReference type="Pfam" id="PF00586"/>
    </source>
</evidence>
<dbReference type="GO" id="GO:0009030">
    <property type="term" value="F:thiamine-phosphate kinase activity"/>
    <property type="evidence" value="ECO:0007669"/>
    <property type="project" value="InterPro"/>
</dbReference>
<feature type="domain" description="PurM-like C-terminal" evidence="2">
    <location>
        <begin position="169"/>
        <end position="308"/>
    </location>
</feature>
<dbReference type="SUPFAM" id="SSF56042">
    <property type="entry name" value="PurM C-terminal domain-like"/>
    <property type="match status" value="1"/>
</dbReference>
<dbReference type="InterPro" id="IPR006283">
    <property type="entry name" value="ThiL-like"/>
</dbReference>
<dbReference type="InterPro" id="IPR016188">
    <property type="entry name" value="PurM-like_N"/>
</dbReference>
<evidence type="ECO:0000259" key="2">
    <source>
        <dbReference type="Pfam" id="PF02769"/>
    </source>
</evidence>
<dbReference type="GO" id="GO:0009228">
    <property type="term" value="P:thiamine biosynthetic process"/>
    <property type="evidence" value="ECO:0007669"/>
    <property type="project" value="InterPro"/>
</dbReference>
<evidence type="ECO:0008006" key="5">
    <source>
        <dbReference type="Google" id="ProtNLM"/>
    </source>
</evidence>
<dbReference type="Gene3D" id="3.30.1330.10">
    <property type="entry name" value="PurM-like, N-terminal domain"/>
    <property type="match status" value="1"/>
</dbReference>
<keyword evidence="4" id="KW-1185">Reference proteome</keyword>
<dbReference type="InterPro" id="IPR017668">
    <property type="entry name" value="Methan_mark_2"/>
</dbReference>
<dbReference type="RefSeq" id="WP_149730796.1">
    <property type="nucleotide sequence ID" value="NZ_FMXB01000001.1"/>
</dbReference>
<sequence>MGFILDFEKLIKEVQEFEGVSRKSSIDNVINLLGEAYNVSGDVIIDIGDDASAVDIGNNQVILVAADGIWGQIMNVNPYWAGYCSVLVNVNDIAAMGGKPLAMVNIMSISNDEIYEELLTGIKDGCMKFGVPMVGGHLHPDAECDSVGVAIVGIAQKDKLITSFGAKTGDKVIVAIDLDGKPHEMFKLNWDTTYDKDAKLVQDQITAVQYLAENDYIKAGKDISNPGILGTLEMLLETSGKGANVNLSDIPRNESVPWADWLKSYPGSGFVFTAPEDKCDFIKEYLAKYSIEANVVGEVTDELTLNVTYEGQTIEVFDQNKNPVFKL</sequence>
<gene>
    <name evidence="3" type="ORF">SAMN02910315_00145</name>
</gene>
<dbReference type="InterPro" id="IPR036676">
    <property type="entry name" value="PurM-like_C_sf"/>
</dbReference>
<evidence type="ECO:0000313" key="3">
    <source>
        <dbReference type="EMBL" id="SDA37612.1"/>
    </source>
</evidence>
<dbReference type="Pfam" id="PF00586">
    <property type="entry name" value="AIRS"/>
    <property type="match status" value="1"/>
</dbReference>
<dbReference type="OrthoDB" id="31494at2157"/>
<dbReference type="PIRSF" id="PIRSF036540">
    <property type="entry name" value="UCP036540_AIR"/>
    <property type="match status" value="1"/>
</dbReference>
<dbReference type="CDD" id="cd02192">
    <property type="entry name" value="PurM-like3"/>
    <property type="match status" value="1"/>
</dbReference>
<name>A0A1G5UVF4_9EURY</name>
<dbReference type="Proteomes" id="UP000323439">
    <property type="component" value="Unassembled WGS sequence"/>
</dbReference>
<dbReference type="InterPro" id="IPR036921">
    <property type="entry name" value="PurM-like_N_sf"/>
</dbReference>
<dbReference type="STRING" id="230361.sm9_1742"/>
<dbReference type="AlphaFoldDB" id="A0A1G5UVF4"/>
<accession>A0A1G5UVF4</accession>
<dbReference type="InterPro" id="IPR010918">
    <property type="entry name" value="PurM-like_C_dom"/>
</dbReference>
<dbReference type="InterPro" id="IPR011413">
    <property type="entry name" value="UCP036540_AIR"/>
</dbReference>
<dbReference type="Gene3D" id="3.90.650.10">
    <property type="entry name" value="PurM-like C-terminal domain"/>
    <property type="match status" value="1"/>
</dbReference>
<evidence type="ECO:0000313" key="4">
    <source>
        <dbReference type="Proteomes" id="UP000323439"/>
    </source>
</evidence>
<feature type="domain" description="PurM-like N-terminal" evidence="1">
    <location>
        <begin position="48"/>
        <end position="154"/>
    </location>
</feature>
<dbReference type="Pfam" id="PF02769">
    <property type="entry name" value="AIRS_C"/>
    <property type="match status" value="1"/>
</dbReference>
<dbReference type="PANTHER" id="PTHR30270:SF0">
    <property type="entry name" value="THIAMINE-MONOPHOSPHATE KINASE"/>
    <property type="match status" value="1"/>
</dbReference>